<dbReference type="PANTHER" id="PTHR42781">
    <property type="entry name" value="SPERMIDINE/PUTRESCINE IMPORT ATP-BINDING PROTEIN POTA"/>
    <property type="match status" value="1"/>
</dbReference>
<keyword evidence="1" id="KW-0813">Transport</keyword>
<name>A0ABX7B8E5_9PROT</name>
<feature type="domain" description="ABC transporter" evidence="4">
    <location>
        <begin position="4"/>
        <end position="234"/>
    </location>
</feature>
<dbReference type="InterPro" id="IPR003439">
    <property type="entry name" value="ABC_transporter-like_ATP-bd"/>
</dbReference>
<dbReference type="PROSITE" id="PS00211">
    <property type="entry name" value="ABC_TRANSPORTER_1"/>
    <property type="match status" value="1"/>
</dbReference>
<dbReference type="SUPFAM" id="SSF52540">
    <property type="entry name" value="P-loop containing nucleoside triphosphate hydrolases"/>
    <property type="match status" value="1"/>
</dbReference>
<keyword evidence="3 5" id="KW-0067">ATP-binding</keyword>
<dbReference type="InterPro" id="IPR013611">
    <property type="entry name" value="Transp-assoc_OB_typ2"/>
</dbReference>
<evidence type="ECO:0000259" key="4">
    <source>
        <dbReference type="PROSITE" id="PS50893"/>
    </source>
</evidence>
<dbReference type="InterPro" id="IPR017871">
    <property type="entry name" value="ABC_transporter-like_CS"/>
</dbReference>
<gene>
    <name evidence="5" type="ORF">IGS68_05320</name>
</gene>
<dbReference type="Pfam" id="PF00005">
    <property type="entry name" value="ABC_tran"/>
    <property type="match status" value="1"/>
</dbReference>
<keyword evidence="2" id="KW-0547">Nucleotide-binding</keyword>
<accession>A0ABX7B8E5</accession>
<dbReference type="Proteomes" id="UP000595197">
    <property type="component" value="Chromosome"/>
</dbReference>
<dbReference type="PANTHER" id="PTHR42781:SF4">
    <property type="entry name" value="SPERMIDINE_PUTRESCINE IMPORT ATP-BINDING PROTEIN POTA"/>
    <property type="match status" value="1"/>
</dbReference>
<dbReference type="InterPro" id="IPR008995">
    <property type="entry name" value="Mo/tungstate-bd_C_term_dom"/>
</dbReference>
<dbReference type="RefSeq" id="WP_201077884.1">
    <property type="nucleotide sequence ID" value="NZ_CP067420.1"/>
</dbReference>
<evidence type="ECO:0000313" key="5">
    <source>
        <dbReference type="EMBL" id="QQP90658.1"/>
    </source>
</evidence>
<evidence type="ECO:0000256" key="2">
    <source>
        <dbReference type="ARBA" id="ARBA00022741"/>
    </source>
</evidence>
<evidence type="ECO:0000256" key="3">
    <source>
        <dbReference type="ARBA" id="ARBA00022840"/>
    </source>
</evidence>
<dbReference type="PROSITE" id="PS50893">
    <property type="entry name" value="ABC_TRANSPORTER_2"/>
    <property type="match status" value="1"/>
</dbReference>
<dbReference type="Pfam" id="PF08402">
    <property type="entry name" value="TOBE_2"/>
    <property type="match status" value="1"/>
</dbReference>
<sequence length="357" mass="38703">MSDVVLQSIVKRYGQTLAVDDVSLSIPQGHLVALLGPSGCGKTTTLRMIGGFVGVTQGRIFVGGRDVTALPPARRNMGFGFQNYALFPHMTVAQNVGFGLEMRKVPKVEAALRVRTALDRVRLGHLADRLPKQLSGGQQQRVSLARALVIEPDVLLLDEPLSNLDAQLRQEMKIEIRELQRSLGITTVFVTHDQDEALSVADRVVVMRQGRIEQDGTPDEVFETPRSHFVAEFMGVTNLLEGRREGPGEFRTASGDLITVDTDGQNGRGHAALAYAVRPERIEVTVGGGPDPANSLEAEIENATYRGHVIDYRLRTPSGLTLVARRPASALGGPQALEAGARVRASWSRHAGVLVPM</sequence>
<dbReference type="Gene3D" id="3.40.50.300">
    <property type="entry name" value="P-loop containing nucleotide triphosphate hydrolases"/>
    <property type="match status" value="1"/>
</dbReference>
<dbReference type="InterPro" id="IPR050093">
    <property type="entry name" value="ABC_SmlMolc_Importer"/>
</dbReference>
<dbReference type="Gene3D" id="2.40.50.100">
    <property type="match status" value="1"/>
</dbReference>
<dbReference type="GO" id="GO:0005524">
    <property type="term" value="F:ATP binding"/>
    <property type="evidence" value="ECO:0007669"/>
    <property type="project" value="UniProtKB-KW"/>
</dbReference>
<dbReference type="InterPro" id="IPR027417">
    <property type="entry name" value="P-loop_NTPase"/>
</dbReference>
<keyword evidence="6" id="KW-1185">Reference proteome</keyword>
<reference evidence="5" key="1">
    <citation type="submission" date="2021-02" db="EMBL/GenBank/DDBJ databases">
        <title>Skermanella TT6 skin isolate.</title>
        <authorList>
            <person name="Lee K."/>
            <person name="Ganzorig M."/>
        </authorList>
    </citation>
    <scope>NUCLEOTIDE SEQUENCE</scope>
    <source>
        <strain evidence="5">TT6</strain>
    </source>
</reference>
<protein>
    <submittedName>
        <fullName evidence="5">ABC transporter ATP-binding protein</fullName>
    </submittedName>
</protein>
<dbReference type="InterPro" id="IPR003593">
    <property type="entry name" value="AAA+_ATPase"/>
</dbReference>
<dbReference type="SMART" id="SM00382">
    <property type="entry name" value="AAA"/>
    <property type="match status" value="1"/>
</dbReference>
<dbReference type="SUPFAM" id="SSF50331">
    <property type="entry name" value="MOP-like"/>
    <property type="match status" value="1"/>
</dbReference>
<proteinExistence type="predicted"/>
<organism evidence="5 6">
    <name type="scientific">Skermanella cutis</name>
    <dbReference type="NCBI Taxonomy" id="2775420"/>
    <lineage>
        <taxon>Bacteria</taxon>
        <taxon>Pseudomonadati</taxon>
        <taxon>Pseudomonadota</taxon>
        <taxon>Alphaproteobacteria</taxon>
        <taxon>Rhodospirillales</taxon>
        <taxon>Azospirillaceae</taxon>
        <taxon>Skermanella</taxon>
    </lineage>
</organism>
<evidence type="ECO:0000313" key="6">
    <source>
        <dbReference type="Proteomes" id="UP000595197"/>
    </source>
</evidence>
<evidence type="ECO:0000256" key="1">
    <source>
        <dbReference type="ARBA" id="ARBA00022448"/>
    </source>
</evidence>
<dbReference type="EMBL" id="CP067420">
    <property type="protein sequence ID" value="QQP90658.1"/>
    <property type="molecule type" value="Genomic_DNA"/>
</dbReference>